<feature type="domain" description="Carbohydrate kinase FGGY N-terminal" evidence="5">
    <location>
        <begin position="5"/>
        <end position="238"/>
    </location>
</feature>
<dbReference type="InterPro" id="IPR018484">
    <property type="entry name" value="FGGY_N"/>
</dbReference>
<sequence>MNHLFLGIDIGTTAIKLGVIADNQIIYQNQIRLTTYHEENRHYQLPQEILDKLTDLLLDIPKEMKPQLKKMGISCAMHSLILRHEQLEPLIYLWSDQQAAKVIQEFKTKELAETFYLETGTPIHSMSPFAKIAYFKESLKKEVYQGVTWSGIKELVMEFLTGQAVLDYATASATGLFSSASLDWSAQVLEYLELDPSHLSKLVDSKQGFLISEDRARDIGLPLDLLVYAGASDGCLAAYASYYLTGNASSLTIGTSAAVRKVVTEPRYDWGGQNFSYYLTENCYVIGAPSNNGGIALDWLAGILYDSRQQLYDILPTVLAETPIGSHGLVFKPFLNGERAPYWQQNLSASFQQLTIKTSRQDIIKSVVEGMLLNIKQLVDLLGIKETVSMSGGFFQIPGMSQLLANVIDCPCYLSEQNEPIFGLYYLLEAPNLQQITPHQEKIEPQPREAEAYQELSEKYFS</sequence>
<evidence type="ECO:0000259" key="5">
    <source>
        <dbReference type="Pfam" id="PF00370"/>
    </source>
</evidence>
<accession>A0ABT1WQ60</accession>
<dbReference type="Proteomes" id="UP001059480">
    <property type="component" value="Unassembled WGS sequence"/>
</dbReference>
<dbReference type="InterPro" id="IPR000577">
    <property type="entry name" value="Carb_kinase_FGGY"/>
</dbReference>
<reference evidence="7" key="3">
    <citation type="journal article" date="2023" name="Microbiol. Resour. Announc.">
        <title>Draft Genome Sequence of Granulicatella sp. Strain S8, Isolated from a Marine Fish, Seriola quinqueradiata.</title>
        <authorList>
            <person name="Lee M."/>
            <person name="Farooq A."/>
            <person name="Jeong J.B."/>
            <person name="Jung M.Y."/>
        </authorList>
    </citation>
    <scope>NUCLEOTIDE SEQUENCE</scope>
    <source>
        <strain evidence="7">S8</strain>
    </source>
</reference>
<feature type="region of interest" description="Disordered" evidence="4">
    <location>
        <begin position="438"/>
        <end position="462"/>
    </location>
</feature>
<dbReference type="PIRSF" id="PIRSF000538">
    <property type="entry name" value="GlpK"/>
    <property type="match status" value="1"/>
</dbReference>
<evidence type="ECO:0000259" key="6">
    <source>
        <dbReference type="Pfam" id="PF02782"/>
    </source>
</evidence>
<dbReference type="InterPro" id="IPR018485">
    <property type="entry name" value="FGGY_C"/>
</dbReference>
<evidence type="ECO:0000256" key="4">
    <source>
        <dbReference type="SAM" id="MobiDB-lite"/>
    </source>
</evidence>
<dbReference type="RefSeq" id="WP_256945477.1">
    <property type="nucleotide sequence ID" value="NZ_JANHNZ010000007.1"/>
</dbReference>
<dbReference type="Pfam" id="PF02782">
    <property type="entry name" value="FGGY_C"/>
    <property type="match status" value="1"/>
</dbReference>
<dbReference type="PANTHER" id="PTHR43095:SF2">
    <property type="entry name" value="GLUCONOKINASE"/>
    <property type="match status" value="1"/>
</dbReference>
<organism evidence="7 8">
    <name type="scientific">Granulicatella seriolae</name>
    <dbReference type="NCBI Taxonomy" id="2967226"/>
    <lineage>
        <taxon>Bacteria</taxon>
        <taxon>Bacillati</taxon>
        <taxon>Bacillota</taxon>
        <taxon>Bacilli</taxon>
        <taxon>Lactobacillales</taxon>
        <taxon>Carnobacteriaceae</taxon>
        <taxon>Granulicatella</taxon>
    </lineage>
</organism>
<dbReference type="CDD" id="cd07770">
    <property type="entry name" value="ASKHA_NBD_FGGY_GntK"/>
    <property type="match status" value="1"/>
</dbReference>
<dbReference type="Gene3D" id="3.30.420.40">
    <property type="match status" value="2"/>
</dbReference>
<reference evidence="7" key="2">
    <citation type="journal article" date="2023" name="Curr. Microbiol.">
        <title>Granulicatella seriolae sp. nov., a Novel Facultative Anaerobe Isolated from Yellowtail Marine Fish.</title>
        <authorList>
            <person name="Lee M."/>
            <person name="Choi Y.J."/>
            <person name="Farooq A."/>
            <person name="Jeong J.B."/>
            <person name="Jung M.Y."/>
        </authorList>
    </citation>
    <scope>NUCLEOTIDE SEQUENCE</scope>
    <source>
        <strain evidence="7">S8</strain>
    </source>
</reference>
<keyword evidence="3 7" id="KW-0418">Kinase</keyword>
<feature type="domain" description="Carbohydrate kinase FGGY C-terminal" evidence="6">
    <location>
        <begin position="279"/>
        <end position="419"/>
    </location>
</feature>
<evidence type="ECO:0000256" key="3">
    <source>
        <dbReference type="ARBA" id="ARBA00022777"/>
    </source>
</evidence>
<dbReference type="PANTHER" id="PTHR43095">
    <property type="entry name" value="SUGAR KINASE"/>
    <property type="match status" value="1"/>
</dbReference>
<comment type="similarity">
    <text evidence="1">Belongs to the FGGY kinase family.</text>
</comment>
<dbReference type="GO" id="GO:0016301">
    <property type="term" value="F:kinase activity"/>
    <property type="evidence" value="ECO:0007669"/>
    <property type="project" value="UniProtKB-KW"/>
</dbReference>
<name>A0ABT1WQ60_9LACT</name>
<dbReference type="Pfam" id="PF00370">
    <property type="entry name" value="FGGY_N"/>
    <property type="match status" value="1"/>
</dbReference>
<dbReference type="EMBL" id="JANHNZ010000007">
    <property type="protein sequence ID" value="MCQ9210364.1"/>
    <property type="molecule type" value="Genomic_DNA"/>
</dbReference>
<comment type="caution">
    <text evidence="7">The sequence shown here is derived from an EMBL/GenBank/DDBJ whole genome shotgun (WGS) entry which is preliminary data.</text>
</comment>
<keyword evidence="2" id="KW-0808">Transferase</keyword>
<feature type="compositionally biased region" description="Basic and acidic residues" evidence="4">
    <location>
        <begin position="439"/>
        <end position="462"/>
    </location>
</feature>
<evidence type="ECO:0000313" key="8">
    <source>
        <dbReference type="Proteomes" id="UP001059480"/>
    </source>
</evidence>
<keyword evidence="8" id="KW-1185">Reference proteome</keyword>
<evidence type="ECO:0000256" key="1">
    <source>
        <dbReference type="ARBA" id="ARBA00009156"/>
    </source>
</evidence>
<dbReference type="InterPro" id="IPR043129">
    <property type="entry name" value="ATPase_NBD"/>
</dbReference>
<gene>
    <name evidence="7" type="ORF">NPA36_07350</name>
</gene>
<dbReference type="InterPro" id="IPR050406">
    <property type="entry name" value="FGGY_Carb_Kinase"/>
</dbReference>
<evidence type="ECO:0000256" key="2">
    <source>
        <dbReference type="ARBA" id="ARBA00022679"/>
    </source>
</evidence>
<evidence type="ECO:0000313" key="7">
    <source>
        <dbReference type="EMBL" id="MCQ9210364.1"/>
    </source>
</evidence>
<dbReference type="SUPFAM" id="SSF53067">
    <property type="entry name" value="Actin-like ATPase domain"/>
    <property type="match status" value="2"/>
</dbReference>
<proteinExistence type="inferred from homology"/>
<reference evidence="7" key="1">
    <citation type="submission" date="2022-07" db="EMBL/GenBank/DDBJ databases">
        <authorList>
            <person name="Jung M.-Y."/>
            <person name="Lee M."/>
        </authorList>
    </citation>
    <scope>NUCLEOTIDE SEQUENCE</scope>
    <source>
        <strain evidence="7">S8</strain>
    </source>
</reference>
<protein>
    <submittedName>
        <fullName evidence="7">FGGY family carbohydrate kinase</fullName>
    </submittedName>
</protein>